<accession>A0AC61L197</accession>
<comment type="caution">
    <text evidence="1">The sequence shown here is derived from an EMBL/GenBank/DDBJ whole genome shotgun (WGS) entry which is preliminary data.</text>
</comment>
<evidence type="ECO:0000313" key="2">
    <source>
        <dbReference type="Proteomes" id="UP000248329"/>
    </source>
</evidence>
<evidence type="ECO:0000313" key="1">
    <source>
        <dbReference type="EMBL" id="PXF59768.1"/>
    </source>
</evidence>
<dbReference type="EC" id="2.7.4.14" evidence="1"/>
<sequence>MIITISGLPGSGTSTVSKILSRRIGIEVVSAGDIFRKMAKEKGLTLEEFGESASDDEGIDRELDRFQKKIASDARSEEKDVIIEGRLSAWMVEPDLAVFVTAPQDVRTARVSHREGILLSDAATGILERELCEAARYEEYYGIDINDLGVYDLVINSGNWDQHGVARIVAAAVDAHQTHK</sequence>
<proteinExistence type="predicted"/>
<dbReference type="EMBL" id="PQXF01000022">
    <property type="protein sequence ID" value="PXF59768.1"/>
    <property type="molecule type" value="Genomic_DNA"/>
</dbReference>
<reference evidence="1" key="1">
    <citation type="submission" date="2018-01" db="EMBL/GenBank/DDBJ databases">
        <authorList>
            <person name="Krukenberg V."/>
        </authorList>
    </citation>
    <scope>NUCLEOTIDE SEQUENCE</scope>
    <source>
        <strain evidence="1">E20ANME2</strain>
    </source>
</reference>
<keyword evidence="1" id="KW-0418">Kinase</keyword>
<keyword evidence="1" id="KW-0808">Transferase</keyword>
<gene>
    <name evidence="1" type="ORF">C4B59_10725</name>
</gene>
<dbReference type="Proteomes" id="UP000248329">
    <property type="component" value="Unassembled WGS sequence"/>
</dbReference>
<name>A0AC61L197_9EURY</name>
<organism evidence="1 2">
    <name type="scientific">Candidatus Methanogaster sp</name>
    <dbReference type="NCBI Taxonomy" id="3386292"/>
    <lineage>
        <taxon>Archaea</taxon>
        <taxon>Methanobacteriati</taxon>
        <taxon>Methanobacteriota</taxon>
        <taxon>Stenosarchaea group</taxon>
        <taxon>Methanomicrobia</taxon>
        <taxon>Methanosarcinales</taxon>
        <taxon>ANME-2 cluster</taxon>
        <taxon>Candidatus Methanogasteraceae</taxon>
        <taxon>Candidatus Methanogaster</taxon>
    </lineage>
</organism>
<protein>
    <submittedName>
        <fullName evidence="1">Cytidylate kinase</fullName>
        <ecNumber evidence="1">2.7.4.14</ecNumber>
    </submittedName>
</protein>